<accession>G8LDL2</accession>
<dbReference type="GO" id="GO:0005737">
    <property type="term" value="C:cytoplasm"/>
    <property type="evidence" value="ECO:0007669"/>
    <property type="project" value="UniProtKB-SubCell"/>
</dbReference>
<dbReference type="GO" id="GO:0006826">
    <property type="term" value="P:iron ion transport"/>
    <property type="evidence" value="ECO:0007669"/>
    <property type="project" value="InterPro"/>
</dbReference>
<dbReference type="HOGENOM" id="CLU_024314_3_0_6"/>
<evidence type="ECO:0000256" key="3">
    <source>
        <dbReference type="ARBA" id="ARBA00022801"/>
    </source>
</evidence>
<dbReference type="PANTHER" id="PTHR48098">
    <property type="entry name" value="ENTEROCHELIN ESTERASE-RELATED"/>
    <property type="match status" value="1"/>
</dbReference>
<evidence type="ECO:0000313" key="7">
    <source>
        <dbReference type="Proteomes" id="UP000007838"/>
    </source>
</evidence>
<dbReference type="InterPro" id="IPR000801">
    <property type="entry name" value="Esterase-like"/>
</dbReference>
<dbReference type="GO" id="GO:0005506">
    <property type="term" value="F:iron ion binding"/>
    <property type="evidence" value="ECO:0007669"/>
    <property type="project" value="InterPro"/>
</dbReference>
<evidence type="ECO:0000259" key="5">
    <source>
        <dbReference type="Pfam" id="PF11806"/>
    </source>
</evidence>
<dbReference type="eggNOG" id="COG2382">
    <property type="taxonomic scope" value="Bacteria"/>
</dbReference>
<proteinExistence type="inferred from homology"/>
<dbReference type="InterPro" id="IPR013783">
    <property type="entry name" value="Ig-like_fold"/>
</dbReference>
<protein>
    <submittedName>
        <fullName evidence="6">Enterochelin esterase</fullName>
    </submittedName>
</protein>
<keyword evidence="2" id="KW-0963">Cytoplasm</keyword>
<organism evidence="6 7">
    <name type="scientific">Enterobacter ludwigii</name>
    <dbReference type="NCBI Taxonomy" id="299767"/>
    <lineage>
        <taxon>Bacteria</taxon>
        <taxon>Pseudomonadati</taxon>
        <taxon>Pseudomonadota</taxon>
        <taxon>Gammaproteobacteria</taxon>
        <taxon>Enterobacterales</taxon>
        <taxon>Enterobacteriaceae</taxon>
        <taxon>Enterobacter</taxon>
        <taxon>Enterobacter cloacae complex</taxon>
    </lineage>
</organism>
<dbReference type="EMBL" id="CP002886">
    <property type="protein sequence ID" value="AEW72598.1"/>
    <property type="molecule type" value="Genomic_DNA"/>
</dbReference>
<dbReference type="SUPFAM" id="SSF53474">
    <property type="entry name" value="alpha/beta-Hydrolases"/>
    <property type="match status" value="1"/>
</dbReference>
<evidence type="ECO:0000256" key="1">
    <source>
        <dbReference type="ARBA" id="ARBA00004496"/>
    </source>
</evidence>
<dbReference type="SUPFAM" id="SSF81296">
    <property type="entry name" value="E set domains"/>
    <property type="match status" value="1"/>
</dbReference>
<evidence type="ECO:0000256" key="4">
    <source>
        <dbReference type="ARBA" id="ARBA00024201"/>
    </source>
</evidence>
<evidence type="ECO:0000313" key="6">
    <source>
        <dbReference type="EMBL" id="AEW72598.1"/>
    </source>
</evidence>
<comment type="similarity">
    <text evidence="4">Belongs to the Fes family.</text>
</comment>
<reference evidence="6 7" key="1">
    <citation type="journal article" date="2011" name="Stand. Genomic Sci.">
        <title>Complete genome of the onion pathogen Enterobacter cloacae EcWSU1.</title>
        <authorList>
            <person name="Humann J.L."/>
            <person name="Wildung M."/>
            <person name="Cheng C.H."/>
            <person name="Lee T."/>
            <person name="Stewart J.E."/>
            <person name="Drew J.C."/>
            <person name="Triplett E.W."/>
            <person name="Main D."/>
            <person name="Schroeder B.K."/>
        </authorList>
    </citation>
    <scope>NUCLEOTIDE SEQUENCE [LARGE SCALE GENOMIC DNA]</scope>
    <source>
        <strain evidence="6 7">EcWSU1</strain>
    </source>
</reference>
<evidence type="ECO:0000256" key="2">
    <source>
        <dbReference type="ARBA" id="ARBA00022490"/>
    </source>
</evidence>
<dbReference type="PANTHER" id="PTHR48098:SF3">
    <property type="entry name" value="IRON(III) ENTEROBACTIN ESTERASE"/>
    <property type="match status" value="1"/>
</dbReference>
<dbReference type="Pfam" id="PF00756">
    <property type="entry name" value="Esterase"/>
    <property type="match status" value="1"/>
</dbReference>
<dbReference type="InterPro" id="IPR014756">
    <property type="entry name" value="Ig_E-set"/>
</dbReference>
<dbReference type="Gene3D" id="2.60.40.10">
    <property type="entry name" value="Immunoglobulins"/>
    <property type="match status" value="1"/>
</dbReference>
<dbReference type="InterPro" id="IPR021764">
    <property type="entry name" value="Enterochelin_esterase_N"/>
</dbReference>
<dbReference type="AlphaFoldDB" id="G8LDL2"/>
<comment type="subcellular location">
    <subcellularLocation>
        <location evidence="1">Cytoplasm</location>
    </subcellularLocation>
</comment>
<gene>
    <name evidence="6" type="primary">fes</name>
    <name evidence="6" type="ORF">EcWSU1_01159</name>
</gene>
<dbReference type="Pfam" id="PF11806">
    <property type="entry name" value="Enterochelin_N"/>
    <property type="match status" value="1"/>
</dbReference>
<dbReference type="InterPro" id="IPR050583">
    <property type="entry name" value="Mycobacterial_A85_antigen"/>
</dbReference>
<keyword evidence="3" id="KW-0378">Hydrolase</keyword>
<name>G8LDL2_9ENTR</name>
<dbReference type="Gene3D" id="3.40.50.1820">
    <property type="entry name" value="alpha/beta hydrolase"/>
    <property type="match status" value="1"/>
</dbReference>
<sequence>MYVLLFAPHPRAPFPKGRGGGMVSPAVCVSSPVLERTQRVAWLFYERASHSAATTLLQMQIVINNIINKICPETKKTDKHEVIRVTGLKTGSEAWWQSKNGPEWTREKGHYRVTFWWRDPAGTQKTSPLKRVWLYITGVTDHHQNARPQSLERIPNTDVWQWQGAFTPQWRGSYCFIPSVNEDDFAAAVFHGEQPDRLALREGWRKLLPAAMADPLNPQSWRGGRGHPVSALEMPEAPVQPGWNTPATPGNAPVCFEWESVRLNNRRRVWVFTTGEDSPERPLAVLLDGQFWAESMPVWSPLTALTNAGKLPPAVYVLIDVIDMAHRNHELPCNPDFWRAVQEELLPRVNSRTPFSDRADRTVVAGQSFGGLSSLYAGLNWPERFGCVLSQSGSYWWPHRGGQQDGLLIEQLKAGDLTARGLRIVLEAGRNEPLIFRANQAIYAELHPQQPVIWRQVDGGHDALCWRGGLTQGLMTLWQPLIH</sequence>
<dbReference type="KEGG" id="eec:EcWSU1_01159"/>
<feature type="domain" description="Enterochelin esterase N-terminal" evidence="5">
    <location>
        <begin position="112"/>
        <end position="243"/>
    </location>
</feature>
<dbReference type="NCBIfam" id="NF007758">
    <property type="entry name" value="PRK10439.1"/>
    <property type="match status" value="1"/>
</dbReference>
<dbReference type="Proteomes" id="UP000007838">
    <property type="component" value="Chromosome"/>
</dbReference>
<dbReference type="InterPro" id="IPR029058">
    <property type="entry name" value="AB_hydrolase_fold"/>
</dbReference>
<dbReference type="GO" id="GO:0008849">
    <property type="term" value="F:enterochelin esterase activity"/>
    <property type="evidence" value="ECO:0007669"/>
    <property type="project" value="InterPro"/>
</dbReference>